<dbReference type="Proteomes" id="UP000757232">
    <property type="component" value="Unassembled WGS sequence"/>
</dbReference>
<organism evidence="3 4">
    <name type="scientific">Sanghuangporus baumii</name>
    <name type="common">Phellinus baumii</name>
    <dbReference type="NCBI Taxonomy" id="108892"/>
    <lineage>
        <taxon>Eukaryota</taxon>
        <taxon>Fungi</taxon>
        <taxon>Dikarya</taxon>
        <taxon>Basidiomycota</taxon>
        <taxon>Agaricomycotina</taxon>
        <taxon>Agaricomycetes</taxon>
        <taxon>Hymenochaetales</taxon>
        <taxon>Hymenochaetaceae</taxon>
        <taxon>Sanghuangporus</taxon>
    </lineage>
</organism>
<comment type="caution">
    <text evidence="3">The sequence shown here is derived from an EMBL/GenBank/DDBJ whole genome shotgun (WGS) entry which is preliminary data.</text>
</comment>
<protein>
    <recommendedName>
        <fullName evidence="5">Fungal-type protein kinase domain-containing protein</fullName>
    </recommendedName>
</protein>
<evidence type="ECO:0000313" key="4">
    <source>
        <dbReference type="Proteomes" id="UP000757232"/>
    </source>
</evidence>
<dbReference type="EMBL" id="LNZH02000094">
    <property type="protein sequence ID" value="OCB91307.1"/>
    <property type="molecule type" value="Genomic_DNA"/>
</dbReference>
<dbReference type="AlphaFoldDB" id="A0A9Q5NBS6"/>
<evidence type="ECO:0000313" key="2">
    <source>
        <dbReference type="EMBL" id="OCB91307.1"/>
    </source>
</evidence>
<evidence type="ECO:0000313" key="3">
    <source>
        <dbReference type="EMBL" id="OCB91426.1"/>
    </source>
</evidence>
<sequence length="270" mass="31782">MLKRRWSRRPFLLEFATSSRLTTRVLQGHGYSQQTIDDDMESLFYVVMYGCIRWLPHTGREKLGGWMYNFFDVADEDKRGRDFGGKEKFTVQAHRDREFLETFNFPNNRFIQDFFEIGYWYLATTHPYFVENREKKLWTMKGLRQLVHSIYGGLLKTDDTKHDRVENKVDDFFISGKKTQHRTHTPLTSMDETFDPTRGPLQLDSKGPSAETRKRRNHPKRTASPQTSGKRRRFYLDDQKSSFPNGESSTARVTRSAAKICGLNQRIVML</sequence>
<feature type="region of interest" description="Disordered" evidence="1">
    <location>
        <begin position="180"/>
        <end position="255"/>
    </location>
</feature>
<accession>A0A9Q5NBS6</accession>
<name>A0A9Q5NBS6_SANBA</name>
<proteinExistence type="predicted"/>
<reference evidence="3" key="1">
    <citation type="submission" date="2016-06" db="EMBL/GenBank/DDBJ databases">
        <title>Draft Genome sequence of the fungus Inonotus baumii.</title>
        <authorList>
            <person name="Zhu H."/>
            <person name="Lin W."/>
        </authorList>
    </citation>
    <scope>NUCLEOTIDE SEQUENCE</scope>
    <source>
        <strain evidence="3">821</strain>
    </source>
</reference>
<dbReference type="EMBL" id="LNZH02000088">
    <property type="protein sequence ID" value="OCB91426.1"/>
    <property type="molecule type" value="Genomic_DNA"/>
</dbReference>
<evidence type="ECO:0008006" key="5">
    <source>
        <dbReference type="Google" id="ProtNLM"/>
    </source>
</evidence>
<evidence type="ECO:0000256" key="1">
    <source>
        <dbReference type="SAM" id="MobiDB-lite"/>
    </source>
</evidence>
<gene>
    <name evidence="3" type="ORF">A7U60_g1304</name>
    <name evidence="2" type="ORF">A7U60_g1426</name>
</gene>
<feature type="compositionally biased region" description="Polar residues" evidence="1">
    <location>
        <begin position="241"/>
        <end position="253"/>
    </location>
</feature>
<dbReference type="OrthoDB" id="3020645at2759"/>
<keyword evidence="4" id="KW-1185">Reference proteome</keyword>